<dbReference type="Pfam" id="PF16925">
    <property type="entry name" value="TetR_C_13"/>
    <property type="match status" value="1"/>
</dbReference>
<evidence type="ECO:0000313" key="7">
    <source>
        <dbReference type="Proteomes" id="UP001144347"/>
    </source>
</evidence>
<dbReference type="SUPFAM" id="SSF48498">
    <property type="entry name" value="Tetracyclin repressor-like, C-terminal domain"/>
    <property type="match status" value="1"/>
</dbReference>
<dbReference type="InterPro" id="IPR009057">
    <property type="entry name" value="Homeodomain-like_sf"/>
</dbReference>
<accession>A0ABT4L861</accession>
<keyword evidence="2" id="KW-0238">DNA-binding</keyword>
<protein>
    <submittedName>
        <fullName evidence="6">TetR/AcrR family transcriptional regulator</fullName>
    </submittedName>
</protein>
<dbReference type="Proteomes" id="UP001144347">
    <property type="component" value="Unassembled WGS sequence"/>
</dbReference>
<evidence type="ECO:0000313" key="6">
    <source>
        <dbReference type="EMBL" id="MCZ4244114.1"/>
    </source>
</evidence>
<dbReference type="SUPFAM" id="SSF46689">
    <property type="entry name" value="Homeodomain-like"/>
    <property type="match status" value="1"/>
</dbReference>
<reference evidence="6" key="1">
    <citation type="submission" date="2022-12" db="EMBL/GenBank/DDBJ databases">
        <title>Genome sequence of HCMS5-2.</title>
        <authorList>
            <person name="Woo H."/>
        </authorList>
    </citation>
    <scope>NUCLEOTIDE SEQUENCE</scope>
    <source>
        <strain evidence="6">HCMS5-2</strain>
    </source>
</reference>
<evidence type="ECO:0000256" key="2">
    <source>
        <dbReference type="ARBA" id="ARBA00023125"/>
    </source>
</evidence>
<keyword evidence="7" id="KW-1185">Reference proteome</keyword>
<dbReference type="InterPro" id="IPR011075">
    <property type="entry name" value="TetR_C"/>
</dbReference>
<dbReference type="InterPro" id="IPR001647">
    <property type="entry name" value="HTH_TetR"/>
</dbReference>
<evidence type="ECO:0000259" key="5">
    <source>
        <dbReference type="Pfam" id="PF16925"/>
    </source>
</evidence>
<keyword evidence="3" id="KW-0804">Transcription</keyword>
<keyword evidence="1" id="KW-0805">Transcription regulation</keyword>
<dbReference type="Pfam" id="PF00440">
    <property type="entry name" value="TetR_N"/>
    <property type="match status" value="1"/>
</dbReference>
<dbReference type="PANTHER" id="PTHR47506:SF10">
    <property type="entry name" value="TRANSCRIPTIONAL REGULATORY PROTEIN"/>
    <property type="match status" value="1"/>
</dbReference>
<gene>
    <name evidence="6" type="ORF">O0955_08855</name>
</gene>
<dbReference type="Gene3D" id="1.10.357.10">
    <property type="entry name" value="Tetracycline Repressor, domain 2"/>
    <property type="match status" value="1"/>
</dbReference>
<evidence type="ECO:0000259" key="4">
    <source>
        <dbReference type="Pfam" id="PF00440"/>
    </source>
</evidence>
<organism evidence="6 7">
    <name type="scientific">Pedobacter punctiformis</name>
    <dbReference type="NCBI Taxonomy" id="3004097"/>
    <lineage>
        <taxon>Bacteria</taxon>
        <taxon>Pseudomonadati</taxon>
        <taxon>Bacteroidota</taxon>
        <taxon>Sphingobacteriia</taxon>
        <taxon>Sphingobacteriales</taxon>
        <taxon>Sphingobacteriaceae</taxon>
        <taxon>Pedobacter</taxon>
    </lineage>
</organism>
<evidence type="ECO:0000256" key="1">
    <source>
        <dbReference type="ARBA" id="ARBA00023015"/>
    </source>
</evidence>
<dbReference type="Gene3D" id="1.10.10.60">
    <property type="entry name" value="Homeodomain-like"/>
    <property type="match status" value="1"/>
</dbReference>
<evidence type="ECO:0000256" key="3">
    <source>
        <dbReference type="ARBA" id="ARBA00023163"/>
    </source>
</evidence>
<dbReference type="InterPro" id="IPR036271">
    <property type="entry name" value="Tet_transcr_reg_TetR-rel_C_sf"/>
</dbReference>
<sequence>MARNKEFDIAERLGKAKDLFWEKGYNATSMHDLVDTMKLNPGSIYGTFGGKHQLFMESLKMYCAQSLVHYENAATKAKSPLDAIKAIIQKAIERAFTEDKACLLVKSSFELAKSDAEAHALLKQESAALISMLEKLIRLAQAADEINPNKDAKTMATFIVVSFAGFWQMQLLFNDETMVRNMSKLLLDSFR</sequence>
<dbReference type="PANTHER" id="PTHR47506">
    <property type="entry name" value="TRANSCRIPTIONAL REGULATORY PROTEIN"/>
    <property type="match status" value="1"/>
</dbReference>
<name>A0ABT4L861_9SPHI</name>
<feature type="domain" description="Tetracyclin repressor-like C-terminal" evidence="5">
    <location>
        <begin position="81"/>
        <end position="182"/>
    </location>
</feature>
<dbReference type="EMBL" id="JAPWGM010000002">
    <property type="protein sequence ID" value="MCZ4244114.1"/>
    <property type="molecule type" value="Genomic_DNA"/>
</dbReference>
<feature type="domain" description="HTH tetR-type" evidence="4">
    <location>
        <begin position="15"/>
        <end position="55"/>
    </location>
</feature>
<proteinExistence type="predicted"/>
<comment type="caution">
    <text evidence="6">The sequence shown here is derived from an EMBL/GenBank/DDBJ whole genome shotgun (WGS) entry which is preliminary data.</text>
</comment>